<sequence>MSLAPVSSRKQQVSSFISETTSLGNPSLPLRACIAYEAAGLSSPIEYPVVGLLSQPCSRGTSCDSSTGLTFLEQKDELSSMS</sequence>
<dbReference type="Proteomes" id="UP000886595">
    <property type="component" value="Unassembled WGS sequence"/>
</dbReference>
<dbReference type="AlphaFoldDB" id="A0A8X7QD21"/>
<keyword evidence="2" id="KW-1185">Reference proteome</keyword>
<evidence type="ECO:0000313" key="1">
    <source>
        <dbReference type="EMBL" id="KAG2267117.1"/>
    </source>
</evidence>
<name>A0A8X7QD21_BRACI</name>
<dbReference type="OrthoDB" id="10365892at2759"/>
<reference evidence="1 2" key="1">
    <citation type="submission" date="2020-02" db="EMBL/GenBank/DDBJ databases">
        <authorList>
            <person name="Ma Q."/>
            <person name="Huang Y."/>
            <person name="Song X."/>
            <person name="Pei D."/>
        </authorList>
    </citation>
    <scope>NUCLEOTIDE SEQUENCE [LARGE SCALE GENOMIC DNA]</scope>
    <source>
        <strain evidence="1">Sxm20200214</strain>
        <tissue evidence="1">Leaf</tissue>
    </source>
</reference>
<proteinExistence type="predicted"/>
<dbReference type="EMBL" id="JAAMPC010000014">
    <property type="protein sequence ID" value="KAG2267117.1"/>
    <property type="molecule type" value="Genomic_DNA"/>
</dbReference>
<comment type="caution">
    <text evidence="1">The sequence shown here is derived from an EMBL/GenBank/DDBJ whole genome shotgun (WGS) entry which is preliminary data.</text>
</comment>
<protein>
    <submittedName>
        <fullName evidence="1">Uncharacterized protein</fullName>
    </submittedName>
</protein>
<evidence type="ECO:0000313" key="2">
    <source>
        <dbReference type="Proteomes" id="UP000886595"/>
    </source>
</evidence>
<gene>
    <name evidence="1" type="ORF">Bca52824_074196</name>
</gene>
<accession>A0A8X7QD21</accession>
<organism evidence="1 2">
    <name type="scientific">Brassica carinata</name>
    <name type="common">Ethiopian mustard</name>
    <name type="synonym">Abyssinian cabbage</name>
    <dbReference type="NCBI Taxonomy" id="52824"/>
    <lineage>
        <taxon>Eukaryota</taxon>
        <taxon>Viridiplantae</taxon>
        <taxon>Streptophyta</taxon>
        <taxon>Embryophyta</taxon>
        <taxon>Tracheophyta</taxon>
        <taxon>Spermatophyta</taxon>
        <taxon>Magnoliopsida</taxon>
        <taxon>eudicotyledons</taxon>
        <taxon>Gunneridae</taxon>
        <taxon>Pentapetalae</taxon>
        <taxon>rosids</taxon>
        <taxon>malvids</taxon>
        <taxon>Brassicales</taxon>
        <taxon>Brassicaceae</taxon>
        <taxon>Brassiceae</taxon>
        <taxon>Brassica</taxon>
    </lineage>
</organism>